<protein>
    <submittedName>
        <fullName evidence="3">Alpha-glucosidase</fullName>
    </submittedName>
</protein>
<reference evidence="4" key="1">
    <citation type="journal article" date="2019" name="Int. J. Syst. Evol. Microbiol.">
        <title>The Global Catalogue of Microorganisms (GCM) 10K type strain sequencing project: providing services to taxonomists for standard genome sequencing and annotation.</title>
        <authorList>
            <consortium name="The Broad Institute Genomics Platform"/>
            <consortium name="The Broad Institute Genome Sequencing Center for Infectious Disease"/>
            <person name="Wu L."/>
            <person name="Ma J."/>
        </authorList>
    </citation>
    <scope>NUCLEOTIDE SEQUENCE [LARGE SCALE GENOMIC DNA]</scope>
    <source>
        <strain evidence="4">KCTC 23917</strain>
    </source>
</reference>
<comment type="similarity">
    <text evidence="1">Belongs to the glycosyl hydrolase 13 family.</text>
</comment>
<sequence length="557" mass="62955">MKRRLHKETEQEKINMTQQATEKAAAWWRESTIYQIYPRSFADSNGDGIGDLPGITAKLPYVASLGVDIVWISPFFKSPMADFGYDVSDYCDVDPLFGTLEDFDRLLDKAHQLGLKIMIDQVLSHCSDQHPWFVESRQDRSNPKADWFVWADPQPDGTPPNNWLSVFGGSSWQWDARRRQYYLHNFLTSQPDLNFHNPQVQQALLDAMRFWLARGVDGFRLDACNFHFHDRALRSNPPATNRDTKTVQDTNPYGMQAHIYDKTQPENLAFLQRVRALLNEYGAIAIGEVGADDSLAVMAEYTEGDDKLHMAYSFNLLTPSVTAGYIREQVEQYESRVKGGWVSWSVGNHDVARVMSRWGGADATPAFAKMMYALQMALRGTPCLYQGDELGLTEAEIAFEDLQDPYGKTFWPEFKGRDGCRTPMPWQAAAPFAGFSEYKPWLPVPAEHLPKAADQQESDPESVLNYVRHILRWRKQHAVLLHGDIAFADAPEPVLVVRRTLGEQVLFAAFNLSAESVNLNLPEIAATKTMDGVHLPAQRDGTTLTLPAWGGWFGQTA</sequence>
<dbReference type="CDD" id="cd11330">
    <property type="entry name" value="AmyAc_OligoGlu"/>
    <property type="match status" value="1"/>
</dbReference>
<dbReference type="Gene3D" id="2.60.40.1180">
    <property type="entry name" value="Golgi alpha-mannosidase II"/>
    <property type="match status" value="1"/>
</dbReference>
<accession>A0ABQ2Y1D3</accession>
<organism evidence="3 4">
    <name type="scientific">Undibacterium squillarum</name>
    <dbReference type="NCBI Taxonomy" id="1131567"/>
    <lineage>
        <taxon>Bacteria</taxon>
        <taxon>Pseudomonadati</taxon>
        <taxon>Pseudomonadota</taxon>
        <taxon>Betaproteobacteria</taxon>
        <taxon>Burkholderiales</taxon>
        <taxon>Oxalobacteraceae</taxon>
        <taxon>Undibacterium</taxon>
    </lineage>
</organism>
<evidence type="ECO:0000313" key="3">
    <source>
        <dbReference type="EMBL" id="GGX51092.1"/>
    </source>
</evidence>
<dbReference type="SUPFAM" id="SSF51011">
    <property type="entry name" value="Glycosyl hydrolase domain"/>
    <property type="match status" value="1"/>
</dbReference>
<comment type="caution">
    <text evidence="3">The sequence shown here is derived from an EMBL/GenBank/DDBJ whole genome shotgun (WGS) entry which is preliminary data.</text>
</comment>
<dbReference type="InterPro" id="IPR013780">
    <property type="entry name" value="Glyco_hydro_b"/>
</dbReference>
<keyword evidence="4" id="KW-1185">Reference proteome</keyword>
<dbReference type="PANTHER" id="PTHR10357">
    <property type="entry name" value="ALPHA-AMYLASE FAMILY MEMBER"/>
    <property type="match status" value="1"/>
</dbReference>
<evidence type="ECO:0000256" key="1">
    <source>
        <dbReference type="ARBA" id="ARBA00008061"/>
    </source>
</evidence>
<name>A0ABQ2Y1D3_9BURK</name>
<dbReference type="SUPFAM" id="SSF51445">
    <property type="entry name" value="(Trans)glycosidases"/>
    <property type="match status" value="1"/>
</dbReference>
<dbReference type="InterPro" id="IPR017853">
    <property type="entry name" value="GH"/>
</dbReference>
<dbReference type="SMART" id="SM00642">
    <property type="entry name" value="Aamy"/>
    <property type="match status" value="1"/>
</dbReference>
<evidence type="ECO:0000313" key="4">
    <source>
        <dbReference type="Proteomes" id="UP000653343"/>
    </source>
</evidence>
<dbReference type="Pfam" id="PF00128">
    <property type="entry name" value="Alpha-amylase"/>
    <property type="match status" value="1"/>
</dbReference>
<dbReference type="Proteomes" id="UP000653343">
    <property type="component" value="Unassembled WGS sequence"/>
</dbReference>
<dbReference type="InterPro" id="IPR045857">
    <property type="entry name" value="O16G_dom_2"/>
</dbReference>
<dbReference type="PANTHER" id="PTHR10357:SF179">
    <property type="entry name" value="NEUTRAL AND BASIC AMINO ACID TRANSPORT PROTEIN RBAT"/>
    <property type="match status" value="1"/>
</dbReference>
<feature type="domain" description="Glycosyl hydrolase family 13 catalytic" evidence="2">
    <location>
        <begin position="35"/>
        <end position="421"/>
    </location>
</feature>
<proteinExistence type="inferred from homology"/>
<dbReference type="EMBL" id="BMYU01000010">
    <property type="protein sequence ID" value="GGX51092.1"/>
    <property type="molecule type" value="Genomic_DNA"/>
</dbReference>
<dbReference type="Gene3D" id="3.90.400.10">
    <property type="entry name" value="Oligo-1,6-glucosidase, Domain 2"/>
    <property type="match status" value="1"/>
</dbReference>
<dbReference type="Gene3D" id="3.20.20.80">
    <property type="entry name" value="Glycosidases"/>
    <property type="match status" value="1"/>
</dbReference>
<gene>
    <name evidence="3" type="primary">aglA</name>
    <name evidence="3" type="ORF">GCM10010946_32250</name>
</gene>
<evidence type="ECO:0000259" key="2">
    <source>
        <dbReference type="SMART" id="SM00642"/>
    </source>
</evidence>
<dbReference type="InterPro" id="IPR006047">
    <property type="entry name" value="GH13_cat_dom"/>
</dbReference>